<dbReference type="OrthoDB" id="6370328at2759"/>
<dbReference type="PROSITE" id="PS50278">
    <property type="entry name" value="PDGF_2"/>
    <property type="match status" value="1"/>
</dbReference>
<dbReference type="SMART" id="SM00141">
    <property type="entry name" value="PDGF"/>
    <property type="match status" value="1"/>
</dbReference>
<dbReference type="GO" id="GO:0016020">
    <property type="term" value="C:membrane"/>
    <property type="evidence" value="ECO:0007669"/>
    <property type="project" value="InterPro"/>
</dbReference>
<feature type="domain" description="Platelet-derived growth factor (PDGF) family profile" evidence="3">
    <location>
        <begin position="231"/>
        <end position="314"/>
    </location>
</feature>
<dbReference type="Pfam" id="PF00341">
    <property type="entry name" value="PDGF"/>
    <property type="match status" value="1"/>
</dbReference>
<organism evidence="4">
    <name type="scientific">Diabrotica virgifera virgifera</name>
    <name type="common">western corn rootworm</name>
    <dbReference type="NCBI Taxonomy" id="50390"/>
    <lineage>
        <taxon>Eukaryota</taxon>
        <taxon>Metazoa</taxon>
        <taxon>Ecdysozoa</taxon>
        <taxon>Arthropoda</taxon>
        <taxon>Hexapoda</taxon>
        <taxon>Insecta</taxon>
        <taxon>Pterygota</taxon>
        <taxon>Neoptera</taxon>
        <taxon>Endopterygota</taxon>
        <taxon>Coleoptera</taxon>
        <taxon>Polyphaga</taxon>
        <taxon>Cucujiformia</taxon>
        <taxon>Chrysomeloidea</taxon>
        <taxon>Chrysomelidae</taxon>
        <taxon>Galerucinae</taxon>
        <taxon>Diabroticina</taxon>
        <taxon>Diabroticites</taxon>
        <taxon>Diabrotica</taxon>
    </lineage>
</organism>
<dbReference type="GO" id="GO:0008083">
    <property type="term" value="F:growth factor activity"/>
    <property type="evidence" value="ECO:0007669"/>
    <property type="project" value="UniProtKB-KW"/>
</dbReference>
<feature type="region of interest" description="Disordered" evidence="2">
    <location>
        <begin position="114"/>
        <end position="151"/>
    </location>
</feature>
<evidence type="ECO:0000256" key="1">
    <source>
        <dbReference type="RuleBase" id="RU003818"/>
    </source>
</evidence>
<dbReference type="InterPro" id="IPR000072">
    <property type="entry name" value="PDGF/VEGF_dom"/>
</dbReference>
<dbReference type="SUPFAM" id="SSF57501">
    <property type="entry name" value="Cystine-knot cytokines"/>
    <property type="match status" value="1"/>
</dbReference>
<dbReference type="GO" id="GO:0035099">
    <property type="term" value="P:hemocyte migration"/>
    <property type="evidence" value="ECO:0007669"/>
    <property type="project" value="TreeGrafter"/>
</dbReference>
<dbReference type="InterPro" id="IPR029034">
    <property type="entry name" value="Cystine-knot_cytokine"/>
</dbReference>
<evidence type="ECO:0000313" key="4">
    <source>
        <dbReference type="RefSeq" id="XP_028134746.1"/>
    </source>
</evidence>
<sequence>MLINIVKTVICFYLCFSVTTSYIYNKNSDRTQKKQYPKTIASYHDNSNNYKQSRYSKFDKVMTRINKLIVEDDVSNDGAYRIRHKGWGGRKVVSTTPSTTTTTEMDLFETYGELENEDEFDDYEDSLDDEDDELDYADEDGDPDSDPFFDSLDEDVQAEEPTEKPSSTLPPVVRPVSRLTEWKWNTLGTREKVQESMRQQLNLKPSKEQLKVKAVIEHYARVNQQSKCLTPLPRVISVQQEHPDPTRTYIPACTVLHRCAEDSGCCKRDTRCQYKTRVLVSLYFYAKYVGQDHNTIERLDFYNHTECECKDKTEYIPLESEKDPDFGAKSLIEYNLTAESTNTRMEVLASGAKYVGQDHNTIERLDFYNHTECECKDKTEYIPLESEKDPDFGAKSLIEYNLTAESTNTRCNCPKPFQSFLSLQKCSCDCDKSDQDCITLKKGKEHFSMTNRICIQDNQCGLPACEYGAYMYTEGKCPSKQDRLEEFRNIRFEN</sequence>
<protein>
    <submittedName>
        <fullName evidence="4">Uncharacterized protein LOC114329749</fullName>
    </submittedName>
</protein>
<reference evidence="4" key="1">
    <citation type="submission" date="2025-08" db="UniProtKB">
        <authorList>
            <consortium name="RefSeq"/>
        </authorList>
    </citation>
    <scope>IDENTIFICATION</scope>
    <source>
        <tissue evidence="4">Whole insect</tissue>
    </source>
</reference>
<dbReference type="InParanoid" id="A0A6P7FFY3"/>
<gene>
    <name evidence="4" type="primary">LOC114329749</name>
</gene>
<evidence type="ECO:0000256" key="2">
    <source>
        <dbReference type="SAM" id="MobiDB-lite"/>
    </source>
</evidence>
<proteinExistence type="inferred from homology"/>
<dbReference type="AlphaFoldDB" id="A0A6P7FFY3"/>
<name>A0A6P7FFY3_DIAVI</name>
<dbReference type="PANTHER" id="PTHR21719">
    <property type="entry name" value="FI06402P-RELATED"/>
    <property type="match status" value="1"/>
</dbReference>
<accession>A0A6P7FFY3</accession>
<dbReference type="Gene3D" id="2.10.90.10">
    <property type="entry name" value="Cystine-knot cytokines"/>
    <property type="match status" value="1"/>
</dbReference>
<dbReference type="RefSeq" id="XP_028134746.1">
    <property type="nucleotide sequence ID" value="XM_028278945.1"/>
</dbReference>
<comment type="similarity">
    <text evidence="1">Belongs to the PDGF/VEGF growth factor family.</text>
</comment>
<dbReference type="PANTHER" id="PTHR21719:SF1">
    <property type="entry name" value="FI06402P-RELATED"/>
    <property type="match status" value="1"/>
</dbReference>
<evidence type="ECO:0000259" key="3">
    <source>
        <dbReference type="PROSITE" id="PS50278"/>
    </source>
</evidence>
<keyword evidence="1" id="KW-0339">Growth factor</keyword>